<protein>
    <recommendedName>
        <fullName evidence="13">Nickel/cobalt efflux system</fullName>
    </recommendedName>
</protein>
<dbReference type="Pfam" id="PF03824">
    <property type="entry name" value="NicO"/>
    <property type="match status" value="1"/>
</dbReference>
<evidence type="ECO:0000256" key="11">
    <source>
        <dbReference type="ARBA" id="ARBA00023136"/>
    </source>
</evidence>
<keyword evidence="8 13" id="KW-1133">Transmembrane helix</keyword>
<feature type="region of interest" description="Disordered" evidence="14">
    <location>
        <begin position="39"/>
        <end position="64"/>
    </location>
</feature>
<evidence type="ECO:0000256" key="1">
    <source>
        <dbReference type="ARBA" id="ARBA00002510"/>
    </source>
</evidence>
<feature type="transmembrane region" description="Helical" evidence="13">
    <location>
        <begin position="279"/>
        <end position="301"/>
    </location>
</feature>
<dbReference type="InterPro" id="IPR011541">
    <property type="entry name" value="Ni/Co_transpt_high_affinity"/>
</dbReference>
<keyword evidence="6" id="KW-0533">Nickel</keyword>
<evidence type="ECO:0000256" key="7">
    <source>
        <dbReference type="ARBA" id="ARBA00022692"/>
    </source>
</evidence>
<evidence type="ECO:0000256" key="3">
    <source>
        <dbReference type="ARBA" id="ARBA00022426"/>
    </source>
</evidence>
<evidence type="ECO:0000256" key="6">
    <source>
        <dbReference type="ARBA" id="ARBA00022596"/>
    </source>
</evidence>
<keyword evidence="7 13" id="KW-0812">Transmembrane</keyword>
<proteinExistence type="inferred from homology"/>
<keyword evidence="5" id="KW-1003">Cell membrane</keyword>
<comment type="function">
    <text evidence="1">Efflux system for nickel and cobalt.</text>
</comment>
<evidence type="ECO:0000256" key="8">
    <source>
        <dbReference type="ARBA" id="ARBA00022989"/>
    </source>
</evidence>
<dbReference type="PANTHER" id="PTHR40659">
    <property type="entry name" value="NICKEL/COBALT EFFLUX SYSTEM RCNA"/>
    <property type="match status" value="1"/>
</dbReference>
<evidence type="ECO:0000256" key="13">
    <source>
        <dbReference type="RuleBase" id="RU362101"/>
    </source>
</evidence>
<dbReference type="GO" id="GO:0015099">
    <property type="term" value="F:nickel cation transmembrane transporter activity"/>
    <property type="evidence" value="ECO:0007669"/>
    <property type="project" value="UniProtKB-UniRule"/>
</dbReference>
<evidence type="ECO:0000313" key="16">
    <source>
        <dbReference type="Proteomes" id="UP000054893"/>
    </source>
</evidence>
<dbReference type="Proteomes" id="UP000054893">
    <property type="component" value="Unassembled WGS sequence"/>
</dbReference>
<dbReference type="GO" id="GO:0006824">
    <property type="term" value="P:cobalt ion transport"/>
    <property type="evidence" value="ECO:0007669"/>
    <property type="project" value="UniProtKB-KW"/>
</dbReference>
<gene>
    <name evidence="15" type="ORF">AWB64_06025</name>
</gene>
<evidence type="ECO:0000256" key="9">
    <source>
        <dbReference type="ARBA" id="ARBA00023065"/>
    </source>
</evidence>
<evidence type="ECO:0000256" key="5">
    <source>
        <dbReference type="ARBA" id="ARBA00022475"/>
    </source>
</evidence>
<evidence type="ECO:0000256" key="4">
    <source>
        <dbReference type="ARBA" id="ARBA00022448"/>
    </source>
</evidence>
<dbReference type="EMBL" id="FCOC02000035">
    <property type="protein sequence ID" value="SAL54654.1"/>
    <property type="molecule type" value="Genomic_DNA"/>
</dbReference>
<organism evidence="15 16">
    <name type="scientific">Caballeronia sordidicola</name>
    <name type="common">Burkholderia sordidicola</name>
    <dbReference type="NCBI Taxonomy" id="196367"/>
    <lineage>
        <taxon>Bacteria</taxon>
        <taxon>Pseudomonadati</taxon>
        <taxon>Pseudomonadota</taxon>
        <taxon>Betaproteobacteria</taxon>
        <taxon>Burkholderiales</taxon>
        <taxon>Burkholderiaceae</taxon>
        <taxon>Caballeronia</taxon>
    </lineage>
</organism>
<evidence type="ECO:0000256" key="2">
    <source>
        <dbReference type="ARBA" id="ARBA00004651"/>
    </source>
</evidence>
<keyword evidence="12" id="KW-0170">Cobalt</keyword>
<dbReference type="PANTHER" id="PTHR40659:SF1">
    <property type="entry name" value="NICKEL_COBALT EFFLUX SYSTEM RCNA"/>
    <property type="match status" value="1"/>
</dbReference>
<evidence type="ECO:0000256" key="14">
    <source>
        <dbReference type="SAM" id="MobiDB-lite"/>
    </source>
</evidence>
<name>A0A158IDM6_CABSO</name>
<feature type="transmembrane region" description="Helical" evidence="13">
    <location>
        <begin position="106"/>
        <end position="124"/>
    </location>
</feature>
<dbReference type="GO" id="GO:0032025">
    <property type="term" value="P:response to cobalt ion"/>
    <property type="evidence" value="ECO:0007669"/>
    <property type="project" value="TreeGrafter"/>
</dbReference>
<evidence type="ECO:0000256" key="12">
    <source>
        <dbReference type="ARBA" id="ARBA00023285"/>
    </source>
</evidence>
<dbReference type="GO" id="GO:0010045">
    <property type="term" value="P:response to nickel cation"/>
    <property type="evidence" value="ECO:0007669"/>
    <property type="project" value="TreeGrafter"/>
</dbReference>
<accession>A0A158IDM6</accession>
<keyword evidence="10" id="KW-0921">Nickel transport</keyword>
<dbReference type="GO" id="GO:0046583">
    <property type="term" value="F:monoatomic cation efflux transmembrane transporter activity"/>
    <property type="evidence" value="ECO:0007669"/>
    <property type="project" value="TreeGrafter"/>
</dbReference>
<feature type="transmembrane region" description="Helical" evidence="13">
    <location>
        <begin position="144"/>
        <end position="169"/>
    </location>
</feature>
<comment type="subcellular location">
    <subcellularLocation>
        <location evidence="2 13">Cell membrane</location>
        <topology evidence="2 13">Multi-pass membrane protein</topology>
    </subcellularLocation>
</comment>
<comment type="similarity">
    <text evidence="13">Belongs to the NiCoT transporter (TC 2.A.52) family.</text>
</comment>
<dbReference type="GO" id="GO:0005886">
    <property type="term" value="C:plasma membrane"/>
    <property type="evidence" value="ECO:0007669"/>
    <property type="project" value="UniProtKB-SubCell"/>
</dbReference>
<keyword evidence="3" id="KW-0171">Cobalt transport</keyword>
<evidence type="ECO:0000256" key="10">
    <source>
        <dbReference type="ARBA" id="ARBA00023112"/>
    </source>
</evidence>
<keyword evidence="4 13" id="KW-0813">Transport</keyword>
<keyword evidence="11 13" id="KW-0472">Membrane</keyword>
<feature type="transmembrane region" description="Helical" evidence="13">
    <location>
        <begin position="307"/>
        <end position="335"/>
    </location>
</feature>
<sequence>MLTSVRNRCGGGHQWMRGLYLATIIAFATHDAVAQPAQPRQTTDVFGRTPSGAPSAANTVNAPRPAPSSMPAIVRYAVIASIRQQSRLNEKLQETLADRRDGSSRFATWIIVLCSFAYGVLHAFGPGHGKLVVSAYLASRRTRFIDAALLSGWGALVQSLSAIVLVGGATWLSREGLQNVLTRASRLELGSYIALLGVGIWSLWAIATRRDCCDTNRVALVPKKRLSLFKSESAYKDEDEAACAGLYLGSTVSHGRSRSSSRWFATSVEPGTSQARDRIFLTGIAVGIRPCVGAIFVLIAASANHVFMVGVLASLTMGAGVACTVLSIGMTSLSVNRMVSNAAVLRGHKVGRIRFGLALAGAIFITAFAAWQVFALVSGTQAASLA</sequence>
<feature type="transmembrane region" description="Helical" evidence="13">
    <location>
        <begin position="355"/>
        <end position="377"/>
    </location>
</feature>
<feature type="transmembrane region" description="Helical" evidence="13">
    <location>
        <begin position="189"/>
        <end position="207"/>
    </location>
</feature>
<evidence type="ECO:0000313" key="15">
    <source>
        <dbReference type="EMBL" id="SAL54654.1"/>
    </source>
</evidence>
<keyword evidence="9" id="KW-0406">Ion transport</keyword>
<dbReference type="AlphaFoldDB" id="A0A158IDM6"/>
<dbReference type="InterPro" id="IPR051224">
    <property type="entry name" value="NiCoT_RcnA"/>
</dbReference>
<reference evidence="15 16" key="1">
    <citation type="submission" date="2016-01" db="EMBL/GenBank/DDBJ databases">
        <authorList>
            <person name="Oliw E.H."/>
        </authorList>
    </citation>
    <scope>NUCLEOTIDE SEQUENCE [LARGE SCALE GENOMIC DNA]</scope>
    <source>
        <strain evidence="15">LMG 22029</strain>
    </source>
</reference>